<reference evidence="7" key="1">
    <citation type="journal article" date="2011" name="BMC Genomics">
        <title>Complete genome sequence of the filamentous anoxygenic phototrophic bacterium Chloroflexus aurantiacus.</title>
        <authorList>
            <person name="Tang K.H."/>
            <person name="Barry K."/>
            <person name="Chertkov O."/>
            <person name="Dalin E."/>
            <person name="Han C.S."/>
            <person name="Hauser L.J."/>
            <person name="Honchak B.M."/>
            <person name="Karbach L.E."/>
            <person name="Land M.L."/>
            <person name="Lapidus A."/>
            <person name="Larimer F.W."/>
            <person name="Mikhailova N."/>
            <person name="Pitluck S."/>
            <person name="Pierson B.K."/>
            <person name="Blankenship R.E."/>
        </authorList>
    </citation>
    <scope>NUCLEOTIDE SEQUENCE [LARGE SCALE GENOMIC DNA]</scope>
    <source>
        <strain evidence="7">ATCC 29366 / DSM 635 / J-10-fl</strain>
    </source>
</reference>
<dbReference type="InterPro" id="IPR027417">
    <property type="entry name" value="P-loop_NTPase"/>
</dbReference>
<dbReference type="InterPro" id="IPR003439">
    <property type="entry name" value="ABC_transporter-like_ATP-bd"/>
</dbReference>
<keyword evidence="3" id="KW-0547">Nucleotide-binding</keyword>
<dbReference type="InParanoid" id="A9WE67"/>
<protein>
    <submittedName>
        <fullName evidence="6">ABC transporter related</fullName>
    </submittedName>
</protein>
<dbReference type="SMART" id="SM00382">
    <property type="entry name" value="AAA"/>
    <property type="match status" value="1"/>
</dbReference>
<dbReference type="KEGG" id="cau:Caur_0479"/>
<dbReference type="PATRIC" id="fig|324602.8.peg.543"/>
<evidence type="ECO:0000313" key="7">
    <source>
        <dbReference type="Proteomes" id="UP000002008"/>
    </source>
</evidence>
<keyword evidence="4" id="KW-0067">ATP-binding</keyword>
<dbReference type="HOGENOM" id="CLU_000604_1_2_0"/>
<dbReference type="PROSITE" id="PS50893">
    <property type="entry name" value="ABC_TRANSPORTER_2"/>
    <property type="match status" value="1"/>
</dbReference>
<dbReference type="STRING" id="324602.Caur_0479"/>
<dbReference type="SUPFAM" id="SSF52540">
    <property type="entry name" value="P-loop containing nucleoside triphosphate hydrolases"/>
    <property type="match status" value="1"/>
</dbReference>
<dbReference type="eggNOG" id="COG1131">
    <property type="taxonomic scope" value="Bacteria"/>
</dbReference>
<gene>
    <name evidence="6" type="ordered locus">Caur_0479</name>
</gene>
<dbReference type="EnsemblBacteria" id="ABY33727">
    <property type="protein sequence ID" value="ABY33727"/>
    <property type="gene ID" value="Caur_0479"/>
</dbReference>
<dbReference type="Gene3D" id="3.40.50.300">
    <property type="entry name" value="P-loop containing nucleotide triphosphate hydrolases"/>
    <property type="match status" value="1"/>
</dbReference>
<evidence type="ECO:0000256" key="2">
    <source>
        <dbReference type="ARBA" id="ARBA00022448"/>
    </source>
</evidence>
<dbReference type="Proteomes" id="UP000002008">
    <property type="component" value="Chromosome"/>
</dbReference>
<evidence type="ECO:0000313" key="6">
    <source>
        <dbReference type="EMBL" id="ABY33727.1"/>
    </source>
</evidence>
<dbReference type="EMBL" id="CP000909">
    <property type="protein sequence ID" value="ABY33727.1"/>
    <property type="molecule type" value="Genomic_DNA"/>
</dbReference>
<dbReference type="AlphaFoldDB" id="A9WE67"/>
<feature type="domain" description="ABC transporter" evidence="5">
    <location>
        <begin position="5"/>
        <end position="233"/>
    </location>
</feature>
<accession>A9WE67</accession>
<keyword evidence="2" id="KW-0813">Transport</keyword>
<sequence length="316" mass="35170">MTLAIETINLTHRYRKFVALDHLNLQVSQGSIYGFIGPNGAGKTTTLRLLAGLITPTSGEIRLLGERLTMRSAQRLVGYMPDFFGVYDDLRVWEYLDFFARCYGLRGARLRQVVDELLDLVDLSAKRDAFVQTLSRGMQQRLCLAHALVHDPPILLLDEPASGLDPRARVELRELLRTLRDMGKTIMLSSHILSELAEVCDAIGIIDHGRMIISGSLAEVQQQLVTGSRIRLRIVHERDLTSAVSFLQQQPLVQAISTVPADPRSLTIELTQTVNEEQCAGLLAGLVQAGVAISEFSARSESLEEFFLRLTMTDAR</sequence>
<evidence type="ECO:0000256" key="3">
    <source>
        <dbReference type="ARBA" id="ARBA00022741"/>
    </source>
</evidence>
<dbReference type="FunCoup" id="A9WE67">
    <property type="interactions" value="155"/>
</dbReference>
<dbReference type="GO" id="GO:0005524">
    <property type="term" value="F:ATP binding"/>
    <property type="evidence" value="ECO:0007669"/>
    <property type="project" value="UniProtKB-KW"/>
</dbReference>
<dbReference type="CDD" id="cd03230">
    <property type="entry name" value="ABC_DR_subfamily_A"/>
    <property type="match status" value="1"/>
</dbReference>
<dbReference type="RefSeq" id="WP_012256383.1">
    <property type="nucleotide sequence ID" value="NC_010175.1"/>
</dbReference>
<evidence type="ECO:0000256" key="1">
    <source>
        <dbReference type="ARBA" id="ARBA00005417"/>
    </source>
</evidence>
<evidence type="ECO:0000256" key="4">
    <source>
        <dbReference type="ARBA" id="ARBA00022840"/>
    </source>
</evidence>
<dbReference type="PANTHER" id="PTHR43335">
    <property type="entry name" value="ABC TRANSPORTER, ATP-BINDING PROTEIN"/>
    <property type="match status" value="1"/>
</dbReference>
<comment type="similarity">
    <text evidence="1">Belongs to the ABC transporter superfamily.</text>
</comment>
<dbReference type="InterPro" id="IPR003593">
    <property type="entry name" value="AAA+_ATPase"/>
</dbReference>
<dbReference type="Pfam" id="PF00005">
    <property type="entry name" value="ABC_tran"/>
    <property type="match status" value="1"/>
</dbReference>
<evidence type="ECO:0000259" key="5">
    <source>
        <dbReference type="PROSITE" id="PS50893"/>
    </source>
</evidence>
<name>A9WE67_CHLAA</name>
<keyword evidence="7" id="KW-1185">Reference proteome</keyword>
<dbReference type="PANTHER" id="PTHR43335:SF3">
    <property type="entry name" value="ABC TRANSPORTER"/>
    <property type="match status" value="1"/>
</dbReference>
<organism evidence="6 7">
    <name type="scientific">Chloroflexus aurantiacus (strain ATCC 29366 / DSM 635 / J-10-fl)</name>
    <dbReference type="NCBI Taxonomy" id="324602"/>
    <lineage>
        <taxon>Bacteria</taxon>
        <taxon>Bacillati</taxon>
        <taxon>Chloroflexota</taxon>
        <taxon>Chloroflexia</taxon>
        <taxon>Chloroflexales</taxon>
        <taxon>Chloroflexineae</taxon>
        <taxon>Chloroflexaceae</taxon>
        <taxon>Chloroflexus</taxon>
    </lineage>
</organism>
<dbReference type="GO" id="GO:0016887">
    <property type="term" value="F:ATP hydrolysis activity"/>
    <property type="evidence" value="ECO:0007669"/>
    <property type="project" value="InterPro"/>
</dbReference>
<proteinExistence type="inferred from homology"/>